<organism evidence="1 2">
    <name type="scientific">Catenulispora acidiphila (strain DSM 44928 / JCM 14897 / NBRC 102108 / NRRL B-24433 / ID139908)</name>
    <dbReference type="NCBI Taxonomy" id="479433"/>
    <lineage>
        <taxon>Bacteria</taxon>
        <taxon>Bacillati</taxon>
        <taxon>Actinomycetota</taxon>
        <taxon>Actinomycetes</taxon>
        <taxon>Catenulisporales</taxon>
        <taxon>Catenulisporaceae</taxon>
        <taxon>Catenulispora</taxon>
    </lineage>
</organism>
<dbReference type="InParanoid" id="C7Q300"/>
<evidence type="ECO:0000313" key="2">
    <source>
        <dbReference type="Proteomes" id="UP000000851"/>
    </source>
</evidence>
<accession>C7Q300</accession>
<dbReference type="EMBL" id="CP001700">
    <property type="protein sequence ID" value="ACU71892.1"/>
    <property type="molecule type" value="Genomic_DNA"/>
</dbReference>
<proteinExistence type="predicted"/>
<dbReference type="STRING" id="479433.Caci_2983"/>
<dbReference type="HOGENOM" id="CLU_2647858_0_0_11"/>
<dbReference type="Proteomes" id="UP000000851">
    <property type="component" value="Chromosome"/>
</dbReference>
<dbReference type="KEGG" id="cai:Caci_2983"/>
<protein>
    <submittedName>
        <fullName evidence="1">Uncharacterized protein</fullName>
    </submittedName>
</protein>
<keyword evidence="2" id="KW-1185">Reference proteome</keyword>
<gene>
    <name evidence="1" type="ordered locus">Caci_2983</name>
</gene>
<dbReference type="AlphaFoldDB" id="C7Q300"/>
<reference evidence="1 2" key="1">
    <citation type="journal article" date="2009" name="Stand. Genomic Sci.">
        <title>Complete genome sequence of Catenulispora acidiphila type strain (ID 139908).</title>
        <authorList>
            <person name="Copeland A."/>
            <person name="Lapidus A."/>
            <person name="Glavina Del Rio T."/>
            <person name="Nolan M."/>
            <person name="Lucas S."/>
            <person name="Chen F."/>
            <person name="Tice H."/>
            <person name="Cheng J.F."/>
            <person name="Bruce D."/>
            <person name="Goodwin L."/>
            <person name="Pitluck S."/>
            <person name="Mikhailova N."/>
            <person name="Pati A."/>
            <person name="Ivanova N."/>
            <person name="Mavromatis K."/>
            <person name="Chen A."/>
            <person name="Palaniappan K."/>
            <person name="Chain P."/>
            <person name="Land M."/>
            <person name="Hauser L."/>
            <person name="Chang Y.J."/>
            <person name="Jeffries C.D."/>
            <person name="Chertkov O."/>
            <person name="Brettin T."/>
            <person name="Detter J.C."/>
            <person name="Han C."/>
            <person name="Ali Z."/>
            <person name="Tindall B.J."/>
            <person name="Goker M."/>
            <person name="Bristow J."/>
            <person name="Eisen J.A."/>
            <person name="Markowitz V."/>
            <person name="Hugenholtz P."/>
            <person name="Kyrpides N.C."/>
            <person name="Klenk H.P."/>
        </authorList>
    </citation>
    <scope>NUCLEOTIDE SEQUENCE [LARGE SCALE GENOMIC DNA]</scope>
    <source>
        <strain evidence="2">DSM 44928 / JCM 14897 / NBRC 102108 / NRRL B-24433 / ID139908</strain>
    </source>
</reference>
<sequence length="76" mass="8310">MLSSPMDDLDWPEAMRAEAIRRAERLGHNVELDPPAGPAAPERWTCTICGDSVLFTGAVIYGAAAKRHCGSDHVRY</sequence>
<name>C7Q300_CATAD</name>
<evidence type="ECO:0000313" key="1">
    <source>
        <dbReference type="EMBL" id="ACU71892.1"/>
    </source>
</evidence>